<dbReference type="InterPro" id="IPR050145">
    <property type="entry name" value="Centrin_CML-like"/>
</dbReference>
<dbReference type="InterPro" id="IPR002048">
    <property type="entry name" value="EF_hand_dom"/>
</dbReference>
<reference evidence="5" key="1">
    <citation type="submission" date="2021-01" db="EMBL/GenBank/DDBJ databases">
        <authorList>
            <person name="Corre E."/>
            <person name="Pelletier E."/>
            <person name="Niang G."/>
            <person name="Scheremetjew M."/>
            <person name="Finn R."/>
            <person name="Kale V."/>
            <person name="Holt S."/>
            <person name="Cochrane G."/>
            <person name="Meng A."/>
            <person name="Brown T."/>
            <person name="Cohen L."/>
        </authorList>
    </citation>
    <scope>NUCLEOTIDE SEQUENCE</scope>
    <source>
        <strain evidence="5">NIES-381</strain>
    </source>
</reference>
<dbReference type="CDD" id="cd00051">
    <property type="entry name" value="EFh"/>
    <property type="match status" value="1"/>
</dbReference>
<gene>
    <name evidence="5" type="ORF">EGYM00392_LOCUS34655</name>
</gene>
<name>A0A7S1IUQ2_9EUGL</name>
<dbReference type="PROSITE" id="PS00018">
    <property type="entry name" value="EF_HAND_1"/>
    <property type="match status" value="1"/>
</dbReference>
<evidence type="ECO:0000313" key="5">
    <source>
        <dbReference type="EMBL" id="CAD9023530.1"/>
    </source>
</evidence>
<feature type="region of interest" description="Disordered" evidence="3">
    <location>
        <begin position="1"/>
        <end position="44"/>
    </location>
</feature>
<evidence type="ECO:0000256" key="2">
    <source>
        <dbReference type="ARBA" id="ARBA00022837"/>
    </source>
</evidence>
<dbReference type="PROSITE" id="PS50222">
    <property type="entry name" value="EF_HAND_2"/>
    <property type="match status" value="2"/>
</dbReference>
<feature type="compositionally biased region" description="Polar residues" evidence="3">
    <location>
        <begin position="31"/>
        <end position="41"/>
    </location>
</feature>
<protein>
    <recommendedName>
        <fullName evidence="4">EF-hand domain-containing protein</fullName>
    </recommendedName>
</protein>
<dbReference type="Gene3D" id="1.10.238.10">
    <property type="entry name" value="EF-hand"/>
    <property type="match status" value="2"/>
</dbReference>
<dbReference type="AlphaFoldDB" id="A0A7S1IUQ2"/>
<dbReference type="SUPFAM" id="SSF47473">
    <property type="entry name" value="EF-hand"/>
    <property type="match status" value="1"/>
</dbReference>
<dbReference type="FunFam" id="1.10.238.10:FF:000001">
    <property type="entry name" value="Calmodulin 1"/>
    <property type="match status" value="1"/>
</dbReference>
<dbReference type="PANTHER" id="PTHR23050">
    <property type="entry name" value="CALCIUM BINDING PROTEIN"/>
    <property type="match status" value="1"/>
</dbReference>
<dbReference type="GO" id="GO:0005509">
    <property type="term" value="F:calcium ion binding"/>
    <property type="evidence" value="ECO:0007669"/>
    <property type="project" value="InterPro"/>
</dbReference>
<dbReference type="InterPro" id="IPR011992">
    <property type="entry name" value="EF-hand-dom_pair"/>
</dbReference>
<sequence length="252" mass="27617">MSIELSVPTDLQISLSEDSKSRSKSKSKTKTLNGGQLSTASEAAASGLPRALVQDVRNLFDHFHTDKSAILGLSPAELREALRAIGLDYTDNQVKDLIFNLSQSAAVKSRNRQSQKDDHAKSRSKTDRSVSVAASEAPSEALTARTARSTASRASSTQAVEAQLFLSFEKFVELLTITLEDCDPQQEFEAAFKVMDLDGDGAIGAADLKTVMQDIASEVYHDEEIREMLIEADWDDDQRVTVEDFKNVLDTN</sequence>
<dbReference type="InterPro" id="IPR018247">
    <property type="entry name" value="EF_Hand_1_Ca_BS"/>
</dbReference>
<evidence type="ECO:0000259" key="4">
    <source>
        <dbReference type="PROSITE" id="PS50222"/>
    </source>
</evidence>
<organism evidence="5">
    <name type="scientific">Eutreptiella gymnastica</name>
    <dbReference type="NCBI Taxonomy" id="73025"/>
    <lineage>
        <taxon>Eukaryota</taxon>
        <taxon>Discoba</taxon>
        <taxon>Euglenozoa</taxon>
        <taxon>Euglenida</taxon>
        <taxon>Spirocuta</taxon>
        <taxon>Euglenophyceae</taxon>
        <taxon>Eutreptiales</taxon>
        <taxon>Eutreptiaceae</taxon>
        <taxon>Eutreptiella</taxon>
    </lineage>
</organism>
<keyword evidence="2" id="KW-0106">Calcium</keyword>
<evidence type="ECO:0000256" key="1">
    <source>
        <dbReference type="ARBA" id="ARBA00022737"/>
    </source>
</evidence>
<feature type="domain" description="EF-hand" evidence="4">
    <location>
        <begin position="183"/>
        <end position="218"/>
    </location>
</feature>
<accession>A0A7S1IUQ2</accession>
<evidence type="ECO:0000256" key="3">
    <source>
        <dbReference type="SAM" id="MobiDB-lite"/>
    </source>
</evidence>
<keyword evidence="1" id="KW-0677">Repeat</keyword>
<proteinExistence type="predicted"/>
<feature type="compositionally biased region" description="Low complexity" evidence="3">
    <location>
        <begin position="129"/>
        <end position="153"/>
    </location>
</feature>
<dbReference type="SMART" id="SM00054">
    <property type="entry name" value="EFh"/>
    <property type="match status" value="3"/>
</dbReference>
<dbReference type="EMBL" id="HBGA01092690">
    <property type="protein sequence ID" value="CAD9023530.1"/>
    <property type="molecule type" value="Transcribed_RNA"/>
</dbReference>
<feature type="region of interest" description="Disordered" evidence="3">
    <location>
        <begin position="108"/>
        <end position="153"/>
    </location>
</feature>
<feature type="domain" description="EF-hand" evidence="4">
    <location>
        <begin position="220"/>
        <end position="252"/>
    </location>
</feature>
<feature type="compositionally biased region" description="Basic and acidic residues" evidence="3">
    <location>
        <begin position="114"/>
        <end position="128"/>
    </location>
</feature>
<dbReference type="Pfam" id="PF13499">
    <property type="entry name" value="EF-hand_7"/>
    <property type="match status" value="1"/>
</dbReference>